<proteinExistence type="predicted"/>
<dbReference type="OrthoDB" id="8853368at2"/>
<keyword evidence="2" id="KW-1185">Reference proteome</keyword>
<accession>A0A4R3LWS6</accession>
<gene>
    <name evidence="1" type="ORF">EDC64_105115</name>
</gene>
<dbReference type="Pfam" id="PF09650">
    <property type="entry name" value="PHA_gran_rgn"/>
    <property type="match status" value="1"/>
</dbReference>
<comment type="caution">
    <text evidence="1">The sequence shown here is derived from an EMBL/GenBank/DDBJ whole genome shotgun (WGS) entry which is preliminary data.</text>
</comment>
<dbReference type="AlphaFoldDB" id="A0A4R3LWS6"/>
<dbReference type="InterPro" id="IPR013433">
    <property type="entry name" value="PHA_gran_rgn"/>
</dbReference>
<dbReference type="EMBL" id="SMAI01000005">
    <property type="protein sequence ID" value="TCT05084.1"/>
    <property type="molecule type" value="Genomic_DNA"/>
</dbReference>
<evidence type="ECO:0000313" key="2">
    <source>
        <dbReference type="Proteomes" id="UP000294664"/>
    </source>
</evidence>
<name>A0A4R3LWS6_9HYPH</name>
<sequence>MPQPITVSIPHRLGQAEATRRLQTGLSSVRSRFGDKLTVMEETWTGPHLDFRVAVMGQQASGRLDVVEDAVHLEVQLPWLLHVVAEKAKALIDRQGRILLEKK</sequence>
<dbReference type="Proteomes" id="UP000294664">
    <property type="component" value="Unassembled WGS sequence"/>
</dbReference>
<evidence type="ECO:0000313" key="1">
    <source>
        <dbReference type="EMBL" id="TCT05084.1"/>
    </source>
</evidence>
<protein>
    <submittedName>
        <fullName evidence="1">Putative polyhydroxyalkanoic acid system protein</fullName>
    </submittedName>
</protein>
<organism evidence="1 2">
    <name type="scientific">Aquabacter spiritensis</name>
    <dbReference type="NCBI Taxonomy" id="933073"/>
    <lineage>
        <taxon>Bacteria</taxon>
        <taxon>Pseudomonadati</taxon>
        <taxon>Pseudomonadota</taxon>
        <taxon>Alphaproteobacteria</taxon>
        <taxon>Hyphomicrobiales</taxon>
        <taxon>Xanthobacteraceae</taxon>
        <taxon>Aquabacter</taxon>
    </lineage>
</organism>
<dbReference type="RefSeq" id="WP_132031167.1">
    <property type="nucleotide sequence ID" value="NZ_SMAI01000005.1"/>
</dbReference>
<reference evidence="1 2" key="1">
    <citation type="submission" date="2019-03" db="EMBL/GenBank/DDBJ databases">
        <title>Genomic Encyclopedia of Type Strains, Phase IV (KMG-IV): sequencing the most valuable type-strain genomes for metagenomic binning, comparative biology and taxonomic classification.</title>
        <authorList>
            <person name="Goeker M."/>
        </authorList>
    </citation>
    <scope>NUCLEOTIDE SEQUENCE [LARGE SCALE GENOMIC DNA]</scope>
    <source>
        <strain evidence="1 2">DSM 9035</strain>
    </source>
</reference>